<accession>A0A2W7N7D7</accession>
<dbReference type="Gene3D" id="3.40.50.300">
    <property type="entry name" value="P-loop containing nucleotide triphosphate hydrolases"/>
    <property type="match status" value="1"/>
</dbReference>
<organism evidence="1 2">
    <name type="scientific">Psychrobacillus insolitus</name>
    <dbReference type="NCBI Taxonomy" id="1461"/>
    <lineage>
        <taxon>Bacteria</taxon>
        <taxon>Bacillati</taxon>
        <taxon>Bacillota</taxon>
        <taxon>Bacilli</taxon>
        <taxon>Bacillales</taxon>
        <taxon>Bacillaceae</taxon>
        <taxon>Psychrobacillus</taxon>
    </lineage>
</organism>
<dbReference type="AlphaFoldDB" id="A0A2W7N7D7"/>
<name>A0A2W7N7D7_9BACI</name>
<dbReference type="Pfam" id="PF02283">
    <property type="entry name" value="CobU"/>
    <property type="match status" value="1"/>
</dbReference>
<dbReference type="UniPathway" id="UPA00148">
    <property type="reaction ID" value="UER00236"/>
</dbReference>
<dbReference type="Proteomes" id="UP000248646">
    <property type="component" value="Unassembled WGS sequence"/>
</dbReference>
<dbReference type="GO" id="GO:0016779">
    <property type="term" value="F:nucleotidyltransferase activity"/>
    <property type="evidence" value="ECO:0007669"/>
    <property type="project" value="UniProtKB-KW"/>
</dbReference>
<dbReference type="OrthoDB" id="1766664at2"/>
<dbReference type="GO" id="GO:0043752">
    <property type="term" value="F:adenosylcobinamide kinase activity"/>
    <property type="evidence" value="ECO:0007669"/>
    <property type="project" value="InterPro"/>
</dbReference>
<protein>
    <submittedName>
        <fullName evidence="1">Adenosylcobinamide kinase /adenosylcobinamide-phosphate guanylyltransferase</fullName>
    </submittedName>
</protein>
<dbReference type="InterPro" id="IPR027417">
    <property type="entry name" value="P-loop_NTPase"/>
</dbReference>
<gene>
    <name evidence="1" type="ORF">C7437_102317</name>
</gene>
<keyword evidence="1" id="KW-0808">Transferase</keyword>
<dbReference type="GO" id="GO:0009236">
    <property type="term" value="P:cobalamin biosynthetic process"/>
    <property type="evidence" value="ECO:0007669"/>
    <property type="project" value="UniProtKB-UniPathway"/>
</dbReference>
<sequence>MHVILGGAFNGKRAYVEKMLHVGRKHQVDWIDAASETQVLSPNTEVVVVYGVEHIAEPDLGILLLQMEQWDEVVEVIVIATEIGRGIVPMEASMRKLRDDVGRFYQLLFTKANSVTRIWYGISQTIKGDGLDENIYKNGR</sequence>
<reference evidence="1 2" key="1">
    <citation type="submission" date="2018-06" db="EMBL/GenBank/DDBJ databases">
        <title>Genomic Encyclopedia of Type Strains, Phase IV (KMG-IV): sequencing the most valuable type-strain genomes for metagenomic binning, comparative biology and taxonomic classification.</title>
        <authorList>
            <person name="Goeker M."/>
        </authorList>
    </citation>
    <scope>NUCLEOTIDE SEQUENCE [LARGE SCALE GENOMIC DNA]</scope>
    <source>
        <strain evidence="1 2">DSM 5</strain>
    </source>
</reference>
<evidence type="ECO:0000313" key="2">
    <source>
        <dbReference type="Proteomes" id="UP000248646"/>
    </source>
</evidence>
<dbReference type="RefSeq" id="WP_146249621.1">
    <property type="nucleotide sequence ID" value="NZ_QKZI01000002.1"/>
</dbReference>
<proteinExistence type="predicted"/>
<dbReference type="EMBL" id="QKZI01000002">
    <property type="protein sequence ID" value="PZX05850.1"/>
    <property type="molecule type" value="Genomic_DNA"/>
</dbReference>
<dbReference type="GO" id="GO:0000166">
    <property type="term" value="F:nucleotide binding"/>
    <property type="evidence" value="ECO:0007669"/>
    <property type="project" value="InterPro"/>
</dbReference>
<keyword evidence="1" id="KW-0418">Kinase</keyword>
<keyword evidence="1" id="KW-0548">Nucleotidyltransferase</keyword>
<dbReference type="InterPro" id="IPR003203">
    <property type="entry name" value="CobU/CobP"/>
</dbReference>
<comment type="caution">
    <text evidence="1">The sequence shown here is derived from an EMBL/GenBank/DDBJ whole genome shotgun (WGS) entry which is preliminary data.</text>
</comment>
<keyword evidence="2" id="KW-1185">Reference proteome</keyword>
<evidence type="ECO:0000313" key="1">
    <source>
        <dbReference type="EMBL" id="PZX05850.1"/>
    </source>
</evidence>
<dbReference type="SUPFAM" id="SSF52540">
    <property type="entry name" value="P-loop containing nucleoside triphosphate hydrolases"/>
    <property type="match status" value="1"/>
</dbReference>